<dbReference type="PANTHER" id="PTHR30158">
    <property type="entry name" value="ACRA/E-RELATED COMPONENT OF DRUG EFFLUX TRANSPORTER"/>
    <property type="match status" value="1"/>
</dbReference>
<evidence type="ECO:0000256" key="3">
    <source>
        <dbReference type="SAM" id="MobiDB-lite"/>
    </source>
</evidence>
<dbReference type="SUPFAM" id="SSF111369">
    <property type="entry name" value="HlyD-like secretion proteins"/>
    <property type="match status" value="1"/>
</dbReference>
<protein>
    <submittedName>
        <fullName evidence="8">Efflux RND transporter periplasmic adaptor subunit</fullName>
    </submittedName>
</protein>
<keyword evidence="4" id="KW-0732">Signal</keyword>
<comment type="similarity">
    <text evidence="1">Belongs to the membrane fusion protein (MFP) (TC 8.A.1) family.</text>
</comment>
<evidence type="ECO:0000313" key="9">
    <source>
        <dbReference type="Proteomes" id="UP001595632"/>
    </source>
</evidence>
<evidence type="ECO:0000256" key="2">
    <source>
        <dbReference type="SAM" id="Coils"/>
    </source>
</evidence>
<dbReference type="RefSeq" id="WP_275634244.1">
    <property type="nucleotide sequence ID" value="NZ_JARGYD010000008.1"/>
</dbReference>
<dbReference type="NCBIfam" id="TIGR01730">
    <property type="entry name" value="RND_mfp"/>
    <property type="match status" value="1"/>
</dbReference>
<comment type="caution">
    <text evidence="8">The sequence shown here is derived from an EMBL/GenBank/DDBJ whole genome shotgun (WGS) entry which is preliminary data.</text>
</comment>
<feature type="chain" id="PRO_5047381070" evidence="4">
    <location>
        <begin position="26"/>
        <end position="403"/>
    </location>
</feature>
<evidence type="ECO:0000259" key="5">
    <source>
        <dbReference type="Pfam" id="PF25876"/>
    </source>
</evidence>
<evidence type="ECO:0000313" key="8">
    <source>
        <dbReference type="EMBL" id="MFC3145043.1"/>
    </source>
</evidence>
<dbReference type="PANTHER" id="PTHR30158:SF3">
    <property type="entry name" value="MULTIDRUG EFFLUX PUMP SUBUNIT ACRA-RELATED"/>
    <property type="match status" value="1"/>
</dbReference>
<dbReference type="EMBL" id="JBHRTB010000010">
    <property type="protein sequence ID" value="MFC3145043.1"/>
    <property type="molecule type" value="Genomic_DNA"/>
</dbReference>
<dbReference type="InterPro" id="IPR058624">
    <property type="entry name" value="MdtA-like_HH"/>
</dbReference>
<feature type="compositionally biased region" description="Acidic residues" evidence="3">
    <location>
        <begin position="386"/>
        <end position="403"/>
    </location>
</feature>
<dbReference type="Proteomes" id="UP001595632">
    <property type="component" value="Unassembled WGS sequence"/>
</dbReference>
<evidence type="ECO:0000259" key="6">
    <source>
        <dbReference type="Pfam" id="PF25917"/>
    </source>
</evidence>
<evidence type="ECO:0000256" key="4">
    <source>
        <dbReference type="SAM" id="SignalP"/>
    </source>
</evidence>
<dbReference type="Gene3D" id="2.40.30.170">
    <property type="match status" value="1"/>
</dbReference>
<dbReference type="Gene3D" id="2.40.420.20">
    <property type="match status" value="1"/>
</dbReference>
<dbReference type="Pfam" id="PF25944">
    <property type="entry name" value="Beta-barrel_RND"/>
    <property type="match status" value="1"/>
</dbReference>
<reference evidence="9" key="1">
    <citation type="journal article" date="2019" name="Int. J. Syst. Evol. Microbiol.">
        <title>The Global Catalogue of Microorganisms (GCM) 10K type strain sequencing project: providing services to taxonomists for standard genome sequencing and annotation.</title>
        <authorList>
            <consortium name="The Broad Institute Genomics Platform"/>
            <consortium name="The Broad Institute Genome Sequencing Center for Infectious Disease"/>
            <person name="Wu L."/>
            <person name="Ma J."/>
        </authorList>
    </citation>
    <scope>NUCLEOTIDE SEQUENCE [LARGE SCALE GENOMIC DNA]</scope>
    <source>
        <strain evidence="9">KCTC 52366</strain>
    </source>
</reference>
<name>A0ABV7GXM0_9RHOB</name>
<sequence length="403" mass="42072">MRPFAHLFHVAALVAAGWAASPALAQMPGGGGPTNVGVIELDEARVPYSVTLPGRAVAFEETDIRPRVAGVISEIVYEPGTEVEVGDVLFRIEGDTFAADLAAAEATVASAEASVSAAETTLARYESLSGTGVTAETVENARVTLAQAEATLSSARAARDLAQLNFDRTEIRSPITGIVDIANVSVGALVTANQTNALTTVTRIDPIYVDVQESSRRVQTIRDRVEAGTLAPGENLDVSLQLETGNTYAMPGTLVTGGTSVSTTTGTSIFRFRFDNPDREILPGQFLRVDITLGETPAILVPQRATSRAADGTLTAFIAVDGVAEERTLTETGVYQNAWIVTDGVSDGEMLIMDGLTNLSAGAEVQTVPVTISEDGVVSDVATADASEDTAEEPATETPDEDG</sequence>
<feature type="domain" description="Multidrug resistance protein MdtA-like beta-barrel" evidence="7">
    <location>
        <begin position="206"/>
        <end position="294"/>
    </location>
</feature>
<dbReference type="Gene3D" id="1.10.287.470">
    <property type="entry name" value="Helix hairpin bin"/>
    <property type="match status" value="1"/>
</dbReference>
<keyword evidence="9" id="KW-1185">Reference proteome</keyword>
<feature type="domain" description="Multidrug resistance protein MdtA-like alpha-helical hairpin" evidence="5">
    <location>
        <begin position="101"/>
        <end position="167"/>
    </location>
</feature>
<dbReference type="InterPro" id="IPR058625">
    <property type="entry name" value="MdtA-like_BSH"/>
</dbReference>
<evidence type="ECO:0000259" key="7">
    <source>
        <dbReference type="Pfam" id="PF25944"/>
    </source>
</evidence>
<feature type="region of interest" description="Disordered" evidence="3">
    <location>
        <begin position="381"/>
        <end position="403"/>
    </location>
</feature>
<dbReference type="Gene3D" id="2.40.50.100">
    <property type="match status" value="1"/>
</dbReference>
<dbReference type="Pfam" id="PF25876">
    <property type="entry name" value="HH_MFP_RND"/>
    <property type="match status" value="1"/>
</dbReference>
<dbReference type="InterPro" id="IPR006143">
    <property type="entry name" value="RND_pump_MFP"/>
</dbReference>
<feature type="domain" description="Multidrug resistance protein MdtA-like barrel-sandwich hybrid" evidence="6">
    <location>
        <begin position="62"/>
        <end position="202"/>
    </location>
</feature>
<gene>
    <name evidence="8" type="ORF">ACFOGP_20145</name>
</gene>
<dbReference type="InterPro" id="IPR058626">
    <property type="entry name" value="MdtA-like_b-barrel"/>
</dbReference>
<organism evidence="8 9">
    <name type="scientific">Psychromarinibacter halotolerans</name>
    <dbReference type="NCBI Taxonomy" id="1775175"/>
    <lineage>
        <taxon>Bacteria</taxon>
        <taxon>Pseudomonadati</taxon>
        <taxon>Pseudomonadota</taxon>
        <taxon>Alphaproteobacteria</taxon>
        <taxon>Rhodobacterales</taxon>
        <taxon>Paracoccaceae</taxon>
        <taxon>Psychromarinibacter</taxon>
    </lineage>
</organism>
<evidence type="ECO:0000256" key="1">
    <source>
        <dbReference type="ARBA" id="ARBA00009477"/>
    </source>
</evidence>
<accession>A0ABV7GXM0</accession>
<feature type="signal peptide" evidence="4">
    <location>
        <begin position="1"/>
        <end position="25"/>
    </location>
</feature>
<proteinExistence type="inferred from homology"/>
<feature type="coiled-coil region" evidence="2">
    <location>
        <begin position="101"/>
        <end position="165"/>
    </location>
</feature>
<dbReference type="Pfam" id="PF25917">
    <property type="entry name" value="BSH_RND"/>
    <property type="match status" value="1"/>
</dbReference>
<keyword evidence="2" id="KW-0175">Coiled coil</keyword>